<dbReference type="AlphaFoldDB" id="A0A1H3HJ17"/>
<keyword evidence="3" id="KW-1185">Reference proteome</keyword>
<evidence type="ECO:0000313" key="3">
    <source>
        <dbReference type="Proteomes" id="UP000198921"/>
    </source>
</evidence>
<reference evidence="3" key="1">
    <citation type="submission" date="2016-10" db="EMBL/GenBank/DDBJ databases">
        <authorList>
            <person name="Varghese N."/>
            <person name="Submissions S."/>
        </authorList>
    </citation>
    <scope>NUCLEOTIDE SEQUENCE [LARGE SCALE GENOMIC DNA]</scope>
    <source>
        <strain evidence="3">DSM 45422</strain>
    </source>
</reference>
<gene>
    <name evidence="2" type="ORF">SAMN05660209_02129</name>
</gene>
<organism evidence="2 3">
    <name type="scientific">Geodermatophilus africanus</name>
    <dbReference type="NCBI Taxonomy" id="1137993"/>
    <lineage>
        <taxon>Bacteria</taxon>
        <taxon>Bacillati</taxon>
        <taxon>Actinomycetota</taxon>
        <taxon>Actinomycetes</taxon>
        <taxon>Geodermatophilales</taxon>
        <taxon>Geodermatophilaceae</taxon>
        <taxon>Geodermatophilus</taxon>
    </lineage>
</organism>
<accession>A0A1H3HJ17</accession>
<dbReference type="STRING" id="1137993.SAMN05660209_02129"/>
<sequence>MAFRHPRLLGTGEVTADPDREDAETVRHLRATAAAAPLIAFAACASLATGPAPTAVDVSPAAQAVPATRQGGDGNGCASPAGYRVRYPADWSTNEAGVLPPCSWFGPGEVVVPEASDVRTAPVTLQVVDAPLAQVAGPLPDEVSRTEVEVGGRPAVRTEQVTTLGLYPEGTHITTWALDLDGRTLVADAVELPGGDHERAVAVLDEMVCTLEPTVR</sequence>
<evidence type="ECO:0000313" key="2">
    <source>
        <dbReference type="EMBL" id="SDY15481.1"/>
    </source>
</evidence>
<feature type="region of interest" description="Disordered" evidence="1">
    <location>
        <begin position="1"/>
        <end position="21"/>
    </location>
</feature>
<protein>
    <submittedName>
        <fullName evidence="2">Uncharacterized protein</fullName>
    </submittedName>
</protein>
<proteinExistence type="predicted"/>
<dbReference type="EMBL" id="FNOT01000005">
    <property type="protein sequence ID" value="SDY15481.1"/>
    <property type="molecule type" value="Genomic_DNA"/>
</dbReference>
<dbReference type="Proteomes" id="UP000198921">
    <property type="component" value="Unassembled WGS sequence"/>
</dbReference>
<evidence type="ECO:0000256" key="1">
    <source>
        <dbReference type="SAM" id="MobiDB-lite"/>
    </source>
</evidence>
<name>A0A1H3HJ17_9ACTN</name>